<keyword evidence="1" id="KW-0255">Endonuclease</keyword>
<reference evidence="1" key="1">
    <citation type="submission" date="2020-03" db="EMBL/GenBank/DDBJ databases">
        <title>A transcriptome and proteome of the tick Rhipicephalus microplus shaped by the genetic composition of its hosts and developmental stage.</title>
        <authorList>
            <person name="Garcia G.R."/>
            <person name="Ribeiro J.M.C."/>
            <person name="Maruyama S.R."/>
            <person name="Gardinasse L.G."/>
            <person name="Nelson K."/>
            <person name="Ferreira B.R."/>
            <person name="Andrade T.G."/>
            <person name="Santos I.K.F.M."/>
        </authorList>
    </citation>
    <scope>NUCLEOTIDE SEQUENCE</scope>
    <source>
        <strain evidence="1">NSGR</strain>
        <tissue evidence="1">Salivary glands</tissue>
    </source>
</reference>
<organism evidence="1">
    <name type="scientific">Rhipicephalus microplus</name>
    <name type="common">Cattle tick</name>
    <name type="synonym">Boophilus microplus</name>
    <dbReference type="NCBI Taxonomy" id="6941"/>
    <lineage>
        <taxon>Eukaryota</taxon>
        <taxon>Metazoa</taxon>
        <taxon>Ecdysozoa</taxon>
        <taxon>Arthropoda</taxon>
        <taxon>Chelicerata</taxon>
        <taxon>Arachnida</taxon>
        <taxon>Acari</taxon>
        <taxon>Parasitiformes</taxon>
        <taxon>Ixodida</taxon>
        <taxon>Ixodoidea</taxon>
        <taxon>Ixodidae</taxon>
        <taxon>Rhipicephalinae</taxon>
        <taxon>Rhipicephalus</taxon>
        <taxon>Boophilus</taxon>
    </lineage>
</organism>
<dbReference type="VEuPathDB" id="VectorBase:LOC119160942"/>
<protein>
    <submittedName>
        <fullName evidence="1">Putative endonuclease/reverse transcriptase</fullName>
    </submittedName>
</protein>
<dbReference type="OrthoDB" id="6514226at2759"/>
<proteinExistence type="predicted"/>
<keyword evidence="1" id="KW-0378">Hydrolase</keyword>
<keyword evidence="1" id="KW-0540">Nuclease</keyword>
<keyword evidence="1" id="KW-0548">Nucleotidyltransferase</keyword>
<dbReference type="AlphaFoldDB" id="A0A6G5A9X2"/>
<keyword evidence="1" id="KW-0695">RNA-directed DNA polymerase</keyword>
<evidence type="ECO:0000313" key="1">
    <source>
        <dbReference type="EMBL" id="NIE47791.1"/>
    </source>
</evidence>
<keyword evidence="1" id="KW-0808">Transferase</keyword>
<accession>A0A6G5A9X2</accession>
<dbReference type="GO" id="GO:0003964">
    <property type="term" value="F:RNA-directed DNA polymerase activity"/>
    <property type="evidence" value="ECO:0007669"/>
    <property type="project" value="UniProtKB-KW"/>
</dbReference>
<dbReference type="EMBL" id="GIKN01005518">
    <property type="protein sequence ID" value="NIE47791.1"/>
    <property type="molecule type" value="Transcribed_RNA"/>
</dbReference>
<dbReference type="GO" id="GO:0004519">
    <property type="term" value="F:endonuclease activity"/>
    <property type="evidence" value="ECO:0007669"/>
    <property type="project" value="UniProtKB-KW"/>
</dbReference>
<sequence length="179" mass="19968">MKRLSNKKKRLYRLAKRSNNAARWNAYKLASAEYIRVIQSAKDTFINTTLPSMLSNDSKEFWRVINPSSEQTITLINGSGDAVAPEQCASSLNISFIGNFCRTINVPLPPKICYNYPIMFPIMIDSVGVENIIKSLKLSSAPGCDLITTKFLKGTCAYSSIILTKIFQQSLHEGVLPIE</sequence>
<name>A0A6G5A9X2_RHIMP</name>